<dbReference type="InterPro" id="IPR036640">
    <property type="entry name" value="ABC1_TM_sf"/>
</dbReference>
<dbReference type="InterPro" id="IPR027417">
    <property type="entry name" value="P-loop_NTPase"/>
</dbReference>
<evidence type="ECO:0000313" key="8">
    <source>
        <dbReference type="EMBL" id="NNM70823.1"/>
    </source>
</evidence>
<feature type="domain" description="ABC transmembrane type-1" evidence="7">
    <location>
        <begin position="92"/>
        <end position="326"/>
    </location>
</feature>
<feature type="transmembrane region" description="Helical" evidence="6">
    <location>
        <begin position="12"/>
        <end position="35"/>
    </location>
</feature>
<keyword evidence="2 6" id="KW-0812">Transmembrane</keyword>
<dbReference type="InterPro" id="IPR011527">
    <property type="entry name" value="ABC1_TM_dom"/>
</dbReference>
<evidence type="ECO:0000313" key="9">
    <source>
        <dbReference type="Proteomes" id="UP000564885"/>
    </source>
</evidence>
<dbReference type="Proteomes" id="UP000564885">
    <property type="component" value="Unassembled WGS sequence"/>
</dbReference>
<comment type="subcellular location">
    <subcellularLocation>
        <location evidence="1">Cell membrane</location>
        <topology evidence="1">Multi-pass membrane protein</topology>
    </subcellularLocation>
</comment>
<keyword evidence="4 6" id="KW-0472">Membrane</keyword>
<reference evidence="8 9" key="1">
    <citation type="submission" date="2020-04" db="EMBL/GenBank/DDBJ databases">
        <title>Enterovirga sp. isolate from soil.</title>
        <authorList>
            <person name="Chea S."/>
            <person name="Kim D.-U."/>
        </authorList>
    </citation>
    <scope>NUCLEOTIDE SEQUENCE [LARGE SCALE GENOMIC DNA]</scope>
    <source>
        <strain evidence="8 9">DB1703</strain>
    </source>
</reference>
<evidence type="ECO:0000256" key="3">
    <source>
        <dbReference type="ARBA" id="ARBA00022989"/>
    </source>
</evidence>
<comment type="caution">
    <text evidence="8">The sequence shown here is derived from an EMBL/GenBank/DDBJ whole genome shotgun (WGS) entry which is preliminary data.</text>
</comment>
<feature type="transmembrane region" description="Helical" evidence="6">
    <location>
        <begin position="165"/>
        <end position="186"/>
    </location>
</feature>
<feature type="transmembrane region" description="Helical" evidence="6">
    <location>
        <begin position="92"/>
        <end position="113"/>
    </location>
</feature>
<dbReference type="SUPFAM" id="SSF90123">
    <property type="entry name" value="ABC transporter transmembrane region"/>
    <property type="match status" value="1"/>
</dbReference>
<dbReference type="PROSITE" id="PS50929">
    <property type="entry name" value="ABC_TM1F"/>
    <property type="match status" value="1"/>
</dbReference>
<dbReference type="GO" id="GO:0015421">
    <property type="term" value="F:ABC-type oligopeptide transporter activity"/>
    <property type="evidence" value="ECO:0007669"/>
    <property type="project" value="TreeGrafter"/>
</dbReference>
<keyword evidence="9" id="KW-1185">Reference proteome</keyword>
<dbReference type="SUPFAM" id="SSF52540">
    <property type="entry name" value="P-loop containing nucleoside triphosphate hydrolases"/>
    <property type="match status" value="1"/>
</dbReference>
<dbReference type="PANTHER" id="PTHR43394">
    <property type="entry name" value="ATP-DEPENDENT PERMEASE MDL1, MITOCHONDRIAL"/>
    <property type="match status" value="1"/>
</dbReference>
<evidence type="ECO:0000259" key="7">
    <source>
        <dbReference type="PROSITE" id="PS50929"/>
    </source>
</evidence>
<keyword evidence="8" id="KW-0067">ATP-binding</keyword>
<organism evidence="8 9">
    <name type="scientific">Enterovirga aerilata</name>
    <dbReference type="NCBI Taxonomy" id="2730920"/>
    <lineage>
        <taxon>Bacteria</taxon>
        <taxon>Pseudomonadati</taxon>
        <taxon>Pseudomonadota</taxon>
        <taxon>Alphaproteobacteria</taxon>
        <taxon>Hyphomicrobiales</taxon>
        <taxon>Methylobacteriaceae</taxon>
        <taxon>Enterovirga</taxon>
    </lineage>
</organism>
<evidence type="ECO:0000256" key="2">
    <source>
        <dbReference type="ARBA" id="ARBA00022692"/>
    </source>
</evidence>
<name>A0A849IA26_9HYPH</name>
<dbReference type="GO" id="GO:0005886">
    <property type="term" value="C:plasma membrane"/>
    <property type="evidence" value="ECO:0007669"/>
    <property type="project" value="UniProtKB-SubCell"/>
</dbReference>
<dbReference type="Gene3D" id="3.40.50.300">
    <property type="entry name" value="P-loop containing nucleotide triphosphate hydrolases"/>
    <property type="match status" value="2"/>
</dbReference>
<evidence type="ECO:0000256" key="4">
    <source>
        <dbReference type="ARBA" id="ARBA00023136"/>
    </source>
</evidence>
<dbReference type="EMBL" id="JABEPP010000001">
    <property type="protein sequence ID" value="NNM70823.1"/>
    <property type="molecule type" value="Genomic_DNA"/>
</dbReference>
<dbReference type="Gene3D" id="1.20.1560.10">
    <property type="entry name" value="ABC transporter type 1, transmembrane domain"/>
    <property type="match status" value="1"/>
</dbReference>
<dbReference type="RefSeq" id="WP_171216357.1">
    <property type="nucleotide sequence ID" value="NZ_JABEPP010000001.1"/>
</dbReference>
<keyword evidence="8" id="KW-0547">Nucleotide-binding</keyword>
<keyword evidence="3 6" id="KW-1133">Transmembrane helix</keyword>
<evidence type="ECO:0000256" key="1">
    <source>
        <dbReference type="ARBA" id="ARBA00004651"/>
    </source>
</evidence>
<dbReference type="PANTHER" id="PTHR43394:SF1">
    <property type="entry name" value="ATP-BINDING CASSETTE SUB-FAMILY B MEMBER 10, MITOCHONDRIAL"/>
    <property type="match status" value="1"/>
</dbReference>
<feature type="transmembrane region" description="Helical" evidence="6">
    <location>
        <begin position="192"/>
        <end position="211"/>
    </location>
</feature>
<dbReference type="AlphaFoldDB" id="A0A849IA26"/>
<accession>A0A849IA26</accession>
<sequence>MERDPVRFVWRSAPGLNILLLSLALLAVPSLWMILDLVRAAIDDAALGRAFEGRRTASFMRYALVLPDRVAEGPLVIFGGFTVSRAGLVQGLLAALLGAAAATGLFLACSSLVRAEIGRRALDGLERRILEGIASAPTAAAEGARRAASLASETLARQRTFLGRAIGTPALAGALLIGCLAFLAYLDLRLAGLAGIGLLGFGWATDGRAAVRARLGAAELSANAALRRSLSYLADHLSALVAHGTADLEQRRISTEMAPIRLPADALRRRSVVLLGVAVGLATGTVAAVLAAGAWLGLAGRLSPGEAAAGATAAALAVGVLERLLRWRAERAAATPVFAEIARQLGSFNARRQERSAVPLPAAGPVVAEGIAADGTLRSGRLVGLDLAFDLPAHVGLTGDPDSGARTFAGLLGGQAVPRAGRLTFGGVRLADADPADRARRLAFSGGEILLLPNTLRANILYGCRDQDAGDIEARIMSAVETAGLRGFVYRRGLAGTIDPRREPGLAAAIVAARAGIRAELERAGLTHLVQPFDPERYNPQATLGENILFGVSLGDTFREENLATQPFMRSLLDREGLTKPLADLGAAIVKSTLEMFWGLSSRSAIVGRFSLLTAAEQEEFEALLARQGGSQRSAASARDTARLIGLALRYSENRHRLGLLGPELEERLLRVRAAFARDIPKSLEPSIEFFRPDRLCAATSILDNLLFGRVAEDQAAARPQVLGVVRRVLDGLDLTRDVMRVGLQTRIDPVASGLSPTRVAAIDLARCLVRNPDNLVVERALDDLPAPDALKLLQRLTAAMSGRGLIVVLPPQLDGAAGLLDQVIPFRSGKVAPATAGRVAAPSPAGPSGERAAGLPVAEAAWSAR</sequence>
<feature type="region of interest" description="Disordered" evidence="5">
    <location>
        <begin position="838"/>
        <end position="866"/>
    </location>
</feature>
<evidence type="ECO:0000256" key="5">
    <source>
        <dbReference type="SAM" id="MobiDB-lite"/>
    </source>
</evidence>
<evidence type="ECO:0000256" key="6">
    <source>
        <dbReference type="SAM" id="Phobius"/>
    </source>
</evidence>
<dbReference type="InterPro" id="IPR039421">
    <property type="entry name" value="Type_1_exporter"/>
</dbReference>
<dbReference type="GO" id="GO:0005524">
    <property type="term" value="F:ATP binding"/>
    <property type="evidence" value="ECO:0007669"/>
    <property type="project" value="UniProtKB-KW"/>
</dbReference>
<proteinExistence type="predicted"/>
<gene>
    <name evidence="8" type="ORF">HJG44_00215</name>
</gene>
<protein>
    <submittedName>
        <fullName evidence="8">ABC transporter ATP-binding protein</fullName>
    </submittedName>
</protein>
<feature type="transmembrane region" description="Helical" evidence="6">
    <location>
        <begin position="272"/>
        <end position="295"/>
    </location>
</feature>